<dbReference type="CDD" id="cd00037">
    <property type="entry name" value="CLECT"/>
    <property type="match status" value="1"/>
</dbReference>
<keyword evidence="10" id="KW-1185">Reference proteome</keyword>
<feature type="domain" description="Thyroglobulin type-1" evidence="8">
    <location>
        <begin position="28"/>
        <end position="90"/>
    </location>
</feature>
<name>A0A4V6ALV9_COLLU</name>
<keyword evidence="2" id="KW-0964">Secreted</keyword>
<evidence type="ECO:0000256" key="4">
    <source>
        <dbReference type="ARBA" id="ARBA00023157"/>
    </source>
</evidence>
<dbReference type="STRING" id="240159.A0A4V6ALV9"/>
<evidence type="ECO:0000256" key="6">
    <source>
        <dbReference type="SAM" id="MobiDB-lite"/>
    </source>
</evidence>
<reference evidence="9 10" key="1">
    <citation type="submission" date="2019-01" db="EMBL/GenBank/DDBJ databases">
        <title>Genome Assembly of Collichthys lucidus.</title>
        <authorList>
            <person name="Cai M."/>
            <person name="Xiao S."/>
        </authorList>
    </citation>
    <scope>NUCLEOTIDE SEQUENCE [LARGE SCALE GENOMIC DNA]</scope>
    <source>
        <strain evidence="9">JT15FE1705JMU</strain>
        <tissue evidence="9">Muscle</tissue>
    </source>
</reference>
<dbReference type="InterPro" id="IPR000716">
    <property type="entry name" value="Thyroglobulin_1"/>
</dbReference>
<feature type="chain" id="PRO_5020521295" evidence="7">
    <location>
        <begin position="22"/>
        <end position="493"/>
    </location>
</feature>
<dbReference type="SMART" id="SM00211">
    <property type="entry name" value="TY"/>
    <property type="match status" value="1"/>
</dbReference>
<dbReference type="AlphaFoldDB" id="A0A4V6ALV9"/>
<evidence type="ECO:0000256" key="5">
    <source>
        <dbReference type="PROSITE-ProRule" id="PRU00500"/>
    </source>
</evidence>
<organism evidence="9 10">
    <name type="scientific">Collichthys lucidus</name>
    <name type="common">Big head croaker</name>
    <name type="synonym">Sciaena lucida</name>
    <dbReference type="NCBI Taxonomy" id="240159"/>
    <lineage>
        <taxon>Eukaryota</taxon>
        <taxon>Metazoa</taxon>
        <taxon>Chordata</taxon>
        <taxon>Craniata</taxon>
        <taxon>Vertebrata</taxon>
        <taxon>Euteleostomi</taxon>
        <taxon>Actinopterygii</taxon>
        <taxon>Neopterygii</taxon>
        <taxon>Teleostei</taxon>
        <taxon>Neoteleostei</taxon>
        <taxon>Acanthomorphata</taxon>
        <taxon>Eupercaria</taxon>
        <taxon>Sciaenidae</taxon>
        <taxon>Collichthys</taxon>
    </lineage>
</organism>
<dbReference type="PROSITE" id="PS00484">
    <property type="entry name" value="THYROGLOBULIN_1_1"/>
    <property type="match status" value="1"/>
</dbReference>
<feature type="signal peptide" evidence="7">
    <location>
        <begin position="1"/>
        <end position="21"/>
    </location>
</feature>
<protein>
    <submittedName>
        <fullName evidence="9">HLA class II histocompatibility antigen gamma chain HLA-DR antigens-associated invariant chain Ia antigen-associated invariant chain</fullName>
    </submittedName>
</protein>
<feature type="disulfide bond" evidence="5">
    <location>
        <begin position="70"/>
        <end position="90"/>
    </location>
</feature>
<accession>A0A4V6ALV9</accession>
<keyword evidence="3" id="KW-0677">Repeat</keyword>
<comment type="subcellular location">
    <subcellularLocation>
        <location evidence="1">Secreted</location>
    </subcellularLocation>
</comment>
<evidence type="ECO:0000256" key="7">
    <source>
        <dbReference type="SAM" id="SignalP"/>
    </source>
</evidence>
<gene>
    <name evidence="9" type="ORF">D9C73_028027</name>
</gene>
<dbReference type="InterPro" id="IPR016186">
    <property type="entry name" value="C-type_lectin-like/link_sf"/>
</dbReference>
<evidence type="ECO:0000313" key="10">
    <source>
        <dbReference type="Proteomes" id="UP000298787"/>
    </source>
</evidence>
<feature type="disulfide bond" evidence="5">
    <location>
        <begin position="61"/>
        <end position="68"/>
    </location>
</feature>
<dbReference type="SUPFAM" id="SSF57610">
    <property type="entry name" value="Thyroglobulin type-1 domain"/>
    <property type="match status" value="1"/>
</dbReference>
<keyword evidence="4 5" id="KW-1015">Disulfide bond</keyword>
<dbReference type="PANTHER" id="PTHR12352:SF3">
    <property type="entry name" value="NIDOGEN-2"/>
    <property type="match status" value="1"/>
</dbReference>
<evidence type="ECO:0000256" key="1">
    <source>
        <dbReference type="ARBA" id="ARBA00004613"/>
    </source>
</evidence>
<dbReference type="Gene3D" id="3.10.100.10">
    <property type="entry name" value="Mannose-Binding Protein A, subunit A"/>
    <property type="match status" value="1"/>
</dbReference>
<feature type="disulfide bond" evidence="5">
    <location>
        <begin position="31"/>
        <end position="50"/>
    </location>
</feature>
<dbReference type="InterPro" id="IPR016187">
    <property type="entry name" value="CTDL_fold"/>
</dbReference>
<sequence>MTMKLLSLSLALCGILTVSQGHPINGTFERCEVIREHNEFFHFEDFIPKCDTYGNFLRQQCLESTGECWCVEILTGEEIPNTRTGPGAYCLFEEANLASIHSYGENNFVQALTQTGANFPETWIGGHDAVQNIEGFMNKQQLDATKADTLVFSSETFLYCYSESPLSRRMPLMANRASGVTGQSQETFLPVAVESLWLTAFPSRFDDGSASLNKLAASRILKHFVRDRTFKCVTFHVSDSKQVSSSCLSEQDSNTWEPRFFVANCFEASSRRADRFEKLGGDEAAPNAPPPGRRFSRAALDAPGQLLKDLSQNGLTTDYRTQELSEIWTSDGKVMFDVLSGLLHGDTLRYRNQSATSTPHAEVHNKSSETCGGRQRLRPGFRQSAGTSQRLRSGFRQSVSLRDYVQVLDSLRGHHGDYVQVLDSLRGRHRDYVQVLDSLTNKLSDSVRTKTTYEQMDHATLHYNIFLLSIDLYRQQHHVYYDVSAGKSPACAE</sequence>
<dbReference type="Gene3D" id="4.10.800.10">
    <property type="entry name" value="Thyroglobulin type-1"/>
    <property type="match status" value="1"/>
</dbReference>
<evidence type="ECO:0000259" key="8">
    <source>
        <dbReference type="PROSITE" id="PS51162"/>
    </source>
</evidence>
<dbReference type="EMBL" id="ML241247">
    <property type="protein sequence ID" value="TKS65932.1"/>
    <property type="molecule type" value="Genomic_DNA"/>
</dbReference>
<dbReference type="Pfam" id="PF00086">
    <property type="entry name" value="Thyroglobulin_1"/>
    <property type="match status" value="1"/>
</dbReference>
<dbReference type="InterPro" id="IPR051950">
    <property type="entry name" value="Dev_reg/Prot_inhib"/>
</dbReference>
<evidence type="ECO:0000256" key="2">
    <source>
        <dbReference type="ARBA" id="ARBA00022525"/>
    </source>
</evidence>
<dbReference type="GO" id="GO:0005615">
    <property type="term" value="C:extracellular space"/>
    <property type="evidence" value="ECO:0007669"/>
    <property type="project" value="TreeGrafter"/>
</dbReference>
<dbReference type="CDD" id="cd00191">
    <property type="entry name" value="TY"/>
    <property type="match status" value="1"/>
</dbReference>
<keyword evidence="7" id="KW-0732">Signal</keyword>
<dbReference type="PANTHER" id="PTHR12352">
    <property type="entry name" value="SECRETED MODULAR CALCIUM-BINDING PROTEIN"/>
    <property type="match status" value="1"/>
</dbReference>
<feature type="region of interest" description="Disordered" evidence="6">
    <location>
        <begin position="354"/>
        <end position="389"/>
    </location>
</feature>
<proteinExistence type="predicted"/>
<dbReference type="InterPro" id="IPR036857">
    <property type="entry name" value="Thyroglobulin_1_sf"/>
</dbReference>
<dbReference type="PROSITE" id="PS51162">
    <property type="entry name" value="THYROGLOBULIN_1_2"/>
    <property type="match status" value="1"/>
</dbReference>
<evidence type="ECO:0000313" key="9">
    <source>
        <dbReference type="EMBL" id="TKS65932.1"/>
    </source>
</evidence>
<dbReference type="SUPFAM" id="SSF56436">
    <property type="entry name" value="C-type lectin-like"/>
    <property type="match status" value="1"/>
</dbReference>
<dbReference type="Proteomes" id="UP000298787">
    <property type="component" value="Unassembled WGS sequence"/>
</dbReference>
<evidence type="ECO:0000256" key="3">
    <source>
        <dbReference type="ARBA" id="ARBA00022737"/>
    </source>
</evidence>